<protein>
    <submittedName>
        <fullName evidence="4">Uncharacterized protein</fullName>
    </submittedName>
</protein>
<organism evidence="4 5">
    <name type="scientific">Lithocarpus litseifolius</name>
    <dbReference type="NCBI Taxonomy" id="425828"/>
    <lineage>
        <taxon>Eukaryota</taxon>
        <taxon>Viridiplantae</taxon>
        <taxon>Streptophyta</taxon>
        <taxon>Embryophyta</taxon>
        <taxon>Tracheophyta</taxon>
        <taxon>Spermatophyta</taxon>
        <taxon>Magnoliopsida</taxon>
        <taxon>eudicotyledons</taxon>
        <taxon>Gunneridae</taxon>
        <taxon>Pentapetalae</taxon>
        <taxon>rosids</taxon>
        <taxon>fabids</taxon>
        <taxon>Fagales</taxon>
        <taxon>Fagaceae</taxon>
        <taxon>Lithocarpus</taxon>
    </lineage>
</organism>
<dbReference type="Proteomes" id="UP001459277">
    <property type="component" value="Unassembled WGS sequence"/>
</dbReference>
<feature type="domain" description="Zinc knuckle CX2CX4HX4C" evidence="3">
    <location>
        <begin position="329"/>
        <end position="377"/>
    </location>
</feature>
<dbReference type="Pfam" id="PF14111">
    <property type="entry name" value="DUF4283"/>
    <property type="match status" value="1"/>
</dbReference>
<reference evidence="4 5" key="1">
    <citation type="submission" date="2024-01" db="EMBL/GenBank/DDBJ databases">
        <title>A telomere-to-telomere, gap-free genome of sweet tea (Lithocarpus litseifolius).</title>
        <authorList>
            <person name="Zhou J."/>
        </authorList>
    </citation>
    <scope>NUCLEOTIDE SEQUENCE [LARGE SCALE GENOMIC DNA]</scope>
    <source>
        <strain evidence="4">Zhou-2022a</strain>
        <tissue evidence="4">Leaf</tissue>
    </source>
</reference>
<evidence type="ECO:0000313" key="4">
    <source>
        <dbReference type="EMBL" id="KAL0014225.1"/>
    </source>
</evidence>
<keyword evidence="5" id="KW-1185">Reference proteome</keyword>
<evidence type="ECO:0000259" key="2">
    <source>
        <dbReference type="Pfam" id="PF14111"/>
    </source>
</evidence>
<sequence>MDSPARCNSKSQKSCVSVDDCGETNKEGVTMRVKSLGENSGAFPLRLHRECRGGNGSGLVVWPKGLDPSPTVHHELDRAMAIADWILKFPSIRLHHLQGLSSDHKPQALSSDHKPLCVVHSTWDMCLEGDAMGKVLKKAIDYQTQLKLWDKNTFGNIHIELARKRKQLLKAEDKEDINVDFEPPDVHISNKDFILAAKFLTKRTLKAEAVARTFSPLWKSQNDFHIKDAGNNILLFVFESDVDTKRVLVNEPQSFDKRLVLLQRYEDNTPIRDIIFSSTVLSVQLHDLPVKMMDAPTTIAIGETRGTVIESHDVSSMFGEDFMCIRICIDTTQPLCRGRKVNLCQGKIGWISFKYEKLPNFCYWCGSLFHDDKDCEKWSSNRCLLPIDSQEYDAGLQAPQFYSGKKNLYQGQRISSYNERQGPPSPHCHFTAKGSDSSLSRCS</sequence>
<accession>A0AAW2DXX9</accession>
<dbReference type="InterPro" id="IPR025558">
    <property type="entry name" value="DUF4283"/>
</dbReference>
<feature type="region of interest" description="Disordered" evidence="1">
    <location>
        <begin position="419"/>
        <end position="443"/>
    </location>
</feature>
<dbReference type="InterPro" id="IPR040256">
    <property type="entry name" value="At4g02000-like"/>
</dbReference>
<feature type="compositionally biased region" description="Polar residues" evidence="1">
    <location>
        <begin position="434"/>
        <end position="443"/>
    </location>
</feature>
<evidence type="ECO:0000313" key="5">
    <source>
        <dbReference type="Proteomes" id="UP001459277"/>
    </source>
</evidence>
<dbReference type="PANTHER" id="PTHR31286:SF167">
    <property type="entry name" value="OS09G0268800 PROTEIN"/>
    <property type="match status" value="1"/>
</dbReference>
<feature type="domain" description="DUF4283" evidence="2">
    <location>
        <begin position="192"/>
        <end position="268"/>
    </location>
</feature>
<comment type="caution">
    <text evidence="4">The sequence shown here is derived from an EMBL/GenBank/DDBJ whole genome shotgun (WGS) entry which is preliminary data.</text>
</comment>
<dbReference type="EMBL" id="JAZDWU010000001">
    <property type="protein sequence ID" value="KAL0014225.1"/>
    <property type="molecule type" value="Genomic_DNA"/>
</dbReference>
<proteinExistence type="predicted"/>
<dbReference type="AlphaFoldDB" id="A0AAW2DXX9"/>
<dbReference type="Pfam" id="PF14392">
    <property type="entry name" value="zf-CCHC_4"/>
    <property type="match status" value="1"/>
</dbReference>
<dbReference type="InterPro" id="IPR025836">
    <property type="entry name" value="Zn_knuckle_CX2CX4HX4C"/>
</dbReference>
<evidence type="ECO:0000256" key="1">
    <source>
        <dbReference type="SAM" id="MobiDB-lite"/>
    </source>
</evidence>
<name>A0AAW2DXX9_9ROSI</name>
<gene>
    <name evidence="4" type="ORF">SO802_001294</name>
</gene>
<dbReference type="PANTHER" id="PTHR31286">
    <property type="entry name" value="GLYCINE-RICH CELL WALL STRUCTURAL PROTEIN 1.8-LIKE"/>
    <property type="match status" value="1"/>
</dbReference>
<evidence type="ECO:0000259" key="3">
    <source>
        <dbReference type="Pfam" id="PF14392"/>
    </source>
</evidence>